<gene>
    <name evidence="1" type="ORF">ACFPZ3_37210</name>
</gene>
<dbReference type="EMBL" id="JBHSPA010000045">
    <property type="protein sequence ID" value="MFC5829534.1"/>
    <property type="molecule type" value="Genomic_DNA"/>
</dbReference>
<evidence type="ECO:0000313" key="1">
    <source>
        <dbReference type="EMBL" id="MFC5829534.1"/>
    </source>
</evidence>
<accession>A0ABW1CV73</accession>
<dbReference type="RefSeq" id="WP_379519013.1">
    <property type="nucleotide sequence ID" value="NZ_JBHSPA010000045.1"/>
</dbReference>
<protein>
    <submittedName>
        <fullName evidence="1">Uncharacterized protein</fullName>
    </submittedName>
</protein>
<name>A0ABW1CV73_9ACTN</name>
<sequence length="141" mass="15857">MTVLDGVALPRRWRITSRLTPGWPIDEDHLLEVWPHGRTQDGRIRWLYRLSRHNRTIFSAADISSPIGTTLSTDTLIITARTVLSFLTLRPGDTDAEYFDDYSRAQLAWRDGFAEELSVYALEEICGYCGGEHVSPGCGTG</sequence>
<proteinExistence type="predicted"/>
<comment type="caution">
    <text evidence="1">The sequence shown here is derived from an EMBL/GenBank/DDBJ whole genome shotgun (WGS) entry which is preliminary data.</text>
</comment>
<keyword evidence="2" id="KW-1185">Reference proteome</keyword>
<organism evidence="1 2">
    <name type="scientific">Nonomuraea insulae</name>
    <dbReference type="NCBI Taxonomy" id="1616787"/>
    <lineage>
        <taxon>Bacteria</taxon>
        <taxon>Bacillati</taxon>
        <taxon>Actinomycetota</taxon>
        <taxon>Actinomycetes</taxon>
        <taxon>Streptosporangiales</taxon>
        <taxon>Streptosporangiaceae</taxon>
        <taxon>Nonomuraea</taxon>
    </lineage>
</organism>
<dbReference type="Proteomes" id="UP001596058">
    <property type="component" value="Unassembled WGS sequence"/>
</dbReference>
<reference evidence="2" key="1">
    <citation type="journal article" date="2019" name="Int. J. Syst. Evol. Microbiol.">
        <title>The Global Catalogue of Microorganisms (GCM) 10K type strain sequencing project: providing services to taxonomists for standard genome sequencing and annotation.</title>
        <authorList>
            <consortium name="The Broad Institute Genomics Platform"/>
            <consortium name="The Broad Institute Genome Sequencing Center for Infectious Disease"/>
            <person name="Wu L."/>
            <person name="Ma J."/>
        </authorList>
    </citation>
    <scope>NUCLEOTIDE SEQUENCE [LARGE SCALE GENOMIC DNA]</scope>
    <source>
        <strain evidence="2">CCUG 53903</strain>
    </source>
</reference>
<evidence type="ECO:0000313" key="2">
    <source>
        <dbReference type="Proteomes" id="UP001596058"/>
    </source>
</evidence>